<dbReference type="SUPFAM" id="SSF53098">
    <property type="entry name" value="Ribonuclease H-like"/>
    <property type="match status" value="1"/>
</dbReference>
<dbReference type="InterPro" id="IPR036397">
    <property type="entry name" value="RNaseH_sf"/>
</dbReference>
<dbReference type="EMBL" id="JH719518">
    <property type="protein sequence ID" value="EJF55627.1"/>
    <property type="molecule type" value="Genomic_DNA"/>
</dbReference>
<sequence length="278" mass="31306">MPDGGVPRQRELRVNPFLQSWKPKKQTLPVELKEMMRVAKKYGLRLEGLAFSRQIMRSMPMWDHACADKAAVRRLAAMSNATKCLMTKHRLRTVGDFADLVENADMAGHNMESEKCECTSCKEIRERTGCENPTACMSRASRFLATLAPRWDPRGVHPEDYERDEEEEPPEEGAEWFDRRITIHGHIGDAFRIFTDEDSPGIQRIDMRPQESEQLVVVATDGSCINNGQRGAIAGAGVYVDDNHHMNASLRLPADMDQSNQTGEMVATLIATMKADET</sequence>
<dbReference type="InterPro" id="IPR012337">
    <property type="entry name" value="RNaseH-like_sf"/>
</dbReference>
<dbReference type="OMA" id="ERTGCEN"/>
<dbReference type="HOGENOM" id="CLU_1003071_0_0_1"/>
<evidence type="ECO:0000313" key="3">
    <source>
        <dbReference type="Proteomes" id="UP000053319"/>
    </source>
</evidence>
<dbReference type="OrthoDB" id="2755170at2759"/>
<evidence type="ECO:0000256" key="1">
    <source>
        <dbReference type="SAM" id="MobiDB-lite"/>
    </source>
</evidence>
<accession>R7SKQ2</accession>
<dbReference type="GeneID" id="18843943"/>
<reference evidence="2 3" key="1">
    <citation type="journal article" date="2012" name="Science">
        <title>The Paleozoic origin of enzymatic lignin decomposition reconstructed from 31 fungal genomes.</title>
        <authorList>
            <person name="Floudas D."/>
            <person name="Binder M."/>
            <person name="Riley R."/>
            <person name="Barry K."/>
            <person name="Blanchette R.A."/>
            <person name="Henrissat B."/>
            <person name="Martinez A.T."/>
            <person name="Otillar R."/>
            <person name="Spatafora J.W."/>
            <person name="Yadav J.S."/>
            <person name="Aerts A."/>
            <person name="Benoit I."/>
            <person name="Boyd A."/>
            <person name="Carlson A."/>
            <person name="Copeland A."/>
            <person name="Coutinho P.M."/>
            <person name="de Vries R.P."/>
            <person name="Ferreira P."/>
            <person name="Findley K."/>
            <person name="Foster B."/>
            <person name="Gaskell J."/>
            <person name="Glotzer D."/>
            <person name="Gorecki P."/>
            <person name="Heitman J."/>
            <person name="Hesse C."/>
            <person name="Hori C."/>
            <person name="Igarashi K."/>
            <person name="Jurgens J.A."/>
            <person name="Kallen N."/>
            <person name="Kersten P."/>
            <person name="Kohler A."/>
            <person name="Kuees U."/>
            <person name="Kumar T.K.A."/>
            <person name="Kuo A."/>
            <person name="LaButti K."/>
            <person name="Larrondo L.F."/>
            <person name="Lindquist E."/>
            <person name="Ling A."/>
            <person name="Lombard V."/>
            <person name="Lucas S."/>
            <person name="Lundell T."/>
            <person name="Martin R."/>
            <person name="McLaughlin D.J."/>
            <person name="Morgenstern I."/>
            <person name="Morin E."/>
            <person name="Murat C."/>
            <person name="Nagy L.G."/>
            <person name="Nolan M."/>
            <person name="Ohm R.A."/>
            <person name="Patyshakuliyeva A."/>
            <person name="Rokas A."/>
            <person name="Ruiz-Duenas F.J."/>
            <person name="Sabat G."/>
            <person name="Salamov A."/>
            <person name="Samejima M."/>
            <person name="Schmutz J."/>
            <person name="Slot J.C."/>
            <person name="St John F."/>
            <person name="Stenlid J."/>
            <person name="Sun H."/>
            <person name="Sun S."/>
            <person name="Syed K."/>
            <person name="Tsang A."/>
            <person name="Wiebenga A."/>
            <person name="Young D."/>
            <person name="Pisabarro A."/>
            <person name="Eastwood D.C."/>
            <person name="Martin F."/>
            <person name="Cullen D."/>
            <person name="Grigoriev I.V."/>
            <person name="Hibbett D.S."/>
        </authorList>
    </citation>
    <scope>NUCLEOTIDE SEQUENCE [LARGE SCALE GENOMIC DNA]</scope>
    <source>
        <strain evidence="2 3">LYAD-421 SS1</strain>
    </source>
</reference>
<dbReference type="AlphaFoldDB" id="R7SKQ2"/>
<proteinExistence type="predicted"/>
<gene>
    <name evidence="2" type="ORF">DICSQDRAFT_73300</name>
</gene>
<dbReference type="GO" id="GO:0003676">
    <property type="term" value="F:nucleic acid binding"/>
    <property type="evidence" value="ECO:0007669"/>
    <property type="project" value="InterPro"/>
</dbReference>
<dbReference type="Proteomes" id="UP000053319">
    <property type="component" value="Unassembled WGS sequence"/>
</dbReference>
<dbReference type="KEGG" id="dsq:DICSQDRAFT_73300"/>
<protein>
    <submittedName>
        <fullName evidence="2">Uncharacterized protein</fullName>
    </submittedName>
</protein>
<dbReference type="Gene3D" id="3.30.420.10">
    <property type="entry name" value="Ribonuclease H-like superfamily/Ribonuclease H"/>
    <property type="match status" value="1"/>
</dbReference>
<dbReference type="RefSeq" id="XP_007371634.1">
    <property type="nucleotide sequence ID" value="XM_007371572.1"/>
</dbReference>
<organism evidence="2 3">
    <name type="scientific">Dichomitus squalens (strain LYAD-421)</name>
    <name type="common">Western red white-rot fungus</name>
    <dbReference type="NCBI Taxonomy" id="732165"/>
    <lineage>
        <taxon>Eukaryota</taxon>
        <taxon>Fungi</taxon>
        <taxon>Dikarya</taxon>
        <taxon>Basidiomycota</taxon>
        <taxon>Agaricomycotina</taxon>
        <taxon>Agaricomycetes</taxon>
        <taxon>Polyporales</taxon>
        <taxon>Polyporaceae</taxon>
        <taxon>Dichomitus</taxon>
    </lineage>
</organism>
<name>R7SKQ2_DICSQ</name>
<feature type="non-terminal residue" evidence="2">
    <location>
        <position position="278"/>
    </location>
</feature>
<feature type="region of interest" description="Disordered" evidence="1">
    <location>
        <begin position="154"/>
        <end position="173"/>
    </location>
</feature>
<evidence type="ECO:0000313" key="2">
    <source>
        <dbReference type="EMBL" id="EJF55627.1"/>
    </source>
</evidence>
<feature type="compositionally biased region" description="Acidic residues" evidence="1">
    <location>
        <begin position="161"/>
        <end position="173"/>
    </location>
</feature>